<dbReference type="AlphaFoldDB" id="A0A4Q2RIK6"/>
<feature type="region of interest" description="Disordered" evidence="1">
    <location>
        <begin position="239"/>
        <end position="272"/>
    </location>
</feature>
<proteinExistence type="predicted"/>
<sequence length="272" mass="28647">MTRIDDGPRRPPMPDELRRWNWGAFLLNWIWGIGNNTFIALLCLVPGVGIVMAFVLGAKGNAWAWRNGRWDDVAHFRRVQRRWAMWGFIIAFAVVGLFGAMFGGLFYALKTSDAYRLGVERLEQSRVATALLGSPIATGFPMGSIGTSGSSGRAALDFSATGPKGSGRVTLQAVETGGTWALTGLRLRMDGGTEAIDLLPEDHAALRPGRVSTVPPPGWTPAVVARSQPSGAKCPASAATAACTPPSPCGRPSARSATSAAPSVPSTMGALA</sequence>
<reference evidence="3 4" key="2">
    <citation type="submission" date="2019-02" db="EMBL/GenBank/DDBJ databases">
        <title>'Lichenibacterium ramalinii' gen. nov. sp. nov., 'Lichenibacterium minor' gen. nov. sp. nov.</title>
        <authorList>
            <person name="Pankratov T."/>
        </authorList>
    </citation>
    <scope>NUCLEOTIDE SEQUENCE [LARGE SCALE GENOMIC DNA]</scope>
    <source>
        <strain evidence="3 4">RmlP001</strain>
    </source>
</reference>
<keyword evidence="2" id="KW-0812">Transmembrane</keyword>
<dbReference type="Pfam" id="PF08695">
    <property type="entry name" value="Coa1"/>
    <property type="match status" value="1"/>
</dbReference>
<reference evidence="3 4" key="1">
    <citation type="submission" date="2018-09" db="EMBL/GenBank/DDBJ databases">
        <authorList>
            <person name="Grouzdev D.S."/>
            <person name="Krutkina M.S."/>
        </authorList>
    </citation>
    <scope>NUCLEOTIDE SEQUENCE [LARGE SCALE GENOMIC DNA]</scope>
    <source>
        <strain evidence="3 4">RmlP001</strain>
    </source>
</reference>
<name>A0A4Q2RIK6_9HYPH</name>
<evidence type="ECO:0008006" key="5">
    <source>
        <dbReference type="Google" id="ProtNLM"/>
    </source>
</evidence>
<dbReference type="Proteomes" id="UP000289411">
    <property type="component" value="Unassembled WGS sequence"/>
</dbReference>
<evidence type="ECO:0000313" key="4">
    <source>
        <dbReference type="Proteomes" id="UP000289411"/>
    </source>
</evidence>
<comment type="caution">
    <text evidence="3">The sequence shown here is derived from an EMBL/GenBank/DDBJ whole genome shotgun (WGS) entry which is preliminary data.</text>
</comment>
<feature type="transmembrane region" description="Helical" evidence="2">
    <location>
        <begin position="38"/>
        <end position="62"/>
    </location>
</feature>
<keyword evidence="2" id="KW-0472">Membrane</keyword>
<gene>
    <name evidence="3" type="ORF">D3272_01560</name>
</gene>
<evidence type="ECO:0000256" key="2">
    <source>
        <dbReference type="SAM" id="Phobius"/>
    </source>
</evidence>
<keyword evidence="2" id="KW-1133">Transmembrane helix</keyword>
<dbReference type="InterPro" id="IPR014807">
    <property type="entry name" value="Coa1"/>
</dbReference>
<evidence type="ECO:0000256" key="1">
    <source>
        <dbReference type="SAM" id="MobiDB-lite"/>
    </source>
</evidence>
<protein>
    <recommendedName>
        <fullName evidence="5">Cytochrome oxidase complex assembly protein 1</fullName>
    </recommendedName>
</protein>
<keyword evidence="4" id="KW-1185">Reference proteome</keyword>
<dbReference type="OrthoDB" id="9815959at2"/>
<feature type="transmembrane region" description="Helical" evidence="2">
    <location>
        <begin position="83"/>
        <end position="109"/>
    </location>
</feature>
<organism evidence="3 4">
    <name type="scientific">Lichenibacterium ramalinae</name>
    <dbReference type="NCBI Taxonomy" id="2316527"/>
    <lineage>
        <taxon>Bacteria</taxon>
        <taxon>Pseudomonadati</taxon>
        <taxon>Pseudomonadota</taxon>
        <taxon>Alphaproteobacteria</taxon>
        <taxon>Hyphomicrobiales</taxon>
        <taxon>Lichenihabitantaceae</taxon>
        <taxon>Lichenibacterium</taxon>
    </lineage>
</organism>
<dbReference type="EMBL" id="QYBC01000001">
    <property type="protein sequence ID" value="RYB07834.1"/>
    <property type="molecule type" value="Genomic_DNA"/>
</dbReference>
<accession>A0A4Q2RIK6</accession>
<feature type="compositionally biased region" description="Low complexity" evidence="1">
    <location>
        <begin position="251"/>
        <end position="272"/>
    </location>
</feature>
<evidence type="ECO:0000313" key="3">
    <source>
        <dbReference type="EMBL" id="RYB07834.1"/>
    </source>
</evidence>